<sequence>MRNLLSPKFLVILCMQYNDCIVDKNKAAYSISIENTAIDFITLQHHVYTSGKDINESIKQTKR</sequence>
<accession>T1JHX0</accession>
<dbReference type="AlphaFoldDB" id="T1JHX0"/>
<reference evidence="2" key="1">
    <citation type="submission" date="2011-05" db="EMBL/GenBank/DDBJ databases">
        <authorList>
            <person name="Richards S.R."/>
            <person name="Qu J."/>
            <person name="Jiang H."/>
            <person name="Jhangiani S.N."/>
            <person name="Agravi P."/>
            <person name="Goodspeed R."/>
            <person name="Gross S."/>
            <person name="Mandapat C."/>
            <person name="Jackson L."/>
            <person name="Mathew T."/>
            <person name="Pu L."/>
            <person name="Thornton R."/>
            <person name="Saada N."/>
            <person name="Wilczek-Boney K.B."/>
            <person name="Lee S."/>
            <person name="Kovar C."/>
            <person name="Wu Y."/>
            <person name="Scherer S.E."/>
            <person name="Worley K.C."/>
            <person name="Muzny D.M."/>
            <person name="Gibbs R."/>
        </authorList>
    </citation>
    <scope>NUCLEOTIDE SEQUENCE</scope>
    <source>
        <strain evidence="2">Brora</strain>
    </source>
</reference>
<organism evidence="1 2">
    <name type="scientific">Strigamia maritima</name>
    <name type="common">European centipede</name>
    <name type="synonym">Geophilus maritimus</name>
    <dbReference type="NCBI Taxonomy" id="126957"/>
    <lineage>
        <taxon>Eukaryota</taxon>
        <taxon>Metazoa</taxon>
        <taxon>Ecdysozoa</taxon>
        <taxon>Arthropoda</taxon>
        <taxon>Myriapoda</taxon>
        <taxon>Chilopoda</taxon>
        <taxon>Pleurostigmophora</taxon>
        <taxon>Geophilomorpha</taxon>
        <taxon>Linotaeniidae</taxon>
        <taxon>Strigamia</taxon>
    </lineage>
</organism>
<evidence type="ECO:0000313" key="1">
    <source>
        <dbReference type="EnsemblMetazoa" id="SMAR013451-PA"/>
    </source>
</evidence>
<evidence type="ECO:0000313" key="2">
    <source>
        <dbReference type="Proteomes" id="UP000014500"/>
    </source>
</evidence>
<name>T1JHX0_STRMM</name>
<keyword evidence="2" id="KW-1185">Reference proteome</keyword>
<dbReference type="Proteomes" id="UP000014500">
    <property type="component" value="Unassembled WGS sequence"/>
</dbReference>
<dbReference type="EnsemblMetazoa" id="SMAR013451-RA">
    <property type="protein sequence ID" value="SMAR013451-PA"/>
    <property type="gene ID" value="SMAR013451"/>
</dbReference>
<dbReference type="EMBL" id="JH432114">
    <property type="status" value="NOT_ANNOTATED_CDS"/>
    <property type="molecule type" value="Genomic_DNA"/>
</dbReference>
<reference evidence="1" key="2">
    <citation type="submission" date="2015-02" db="UniProtKB">
        <authorList>
            <consortium name="EnsemblMetazoa"/>
        </authorList>
    </citation>
    <scope>IDENTIFICATION</scope>
</reference>
<proteinExistence type="predicted"/>
<protein>
    <submittedName>
        <fullName evidence="1">Uncharacterized protein</fullName>
    </submittedName>
</protein>
<dbReference type="HOGENOM" id="CLU_2888597_0_0_1"/>